<feature type="domain" description="N-acetyltransferase" evidence="1">
    <location>
        <begin position="9"/>
        <end position="168"/>
    </location>
</feature>
<dbReference type="OrthoDB" id="9798081at2"/>
<protein>
    <submittedName>
        <fullName evidence="2">Protein N-acetyltransferase, RimJ/RimL family</fullName>
    </submittedName>
</protein>
<dbReference type="EMBL" id="FOES01000007">
    <property type="protein sequence ID" value="SEQ12177.1"/>
    <property type="molecule type" value="Genomic_DNA"/>
</dbReference>
<dbReference type="Gene3D" id="3.40.630.30">
    <property type="match status" value="1"/>
</dbReference>
<organism evidence="2 3">
    <name type="scientific">Piscibacillus halophilus</name>
    <dbReference type="NCBI Taxonomy" id="571933"/>
    <lineage>
        <taxon>Bacteria</taxon>
        <taxon>Bacillati</taxon>
        <taxon>Bacillota</taxon>
        <taxon>Bacilli</taxon>
        <taxon>Bacillales</taxon>
        <taxon>Bacillaceae</taxon>
        <taxon>Piscibacillus</taxon>
    </lineage>
</organism>
<dbReference type="SUPFAM" id="SSF55729">
    <property type="entry name" value="Acyl-CoA N-acyltransferases (Nat)"/>
    <property type="match status" value="1"/>
</dbReference>
<dbReference type="InterPro" id="IPR051531">
    <property type="entry name" value="N-acetyltransferase"/>
</dbReference>
<keyword evidence="2" id="KW-0808">Transferase</keyword>
<proteinExistence type="predicted"/>
<evidence type="ECO:0000313" key="2">
    <source>
        <dbReference type="EMBL" id="SEQ12177.1"/>
    </source>
</evidence>
<dbReference type="PROSITE" id="PS51186">
    <property type="entry name" value="GNAT"/>
    <property type="match status" value="1"/>
</dbReference>
<dbReference type="PANTHER" id="PTHR43792">
    <property type="entry name" value="GNAT FAMILY, PUTATIVE (AFU_ORTHOLOGUE AFUA_3G00765)-RELATED-RELATED"/>
    <property type="match status" value="1"/>
</dbReference>
<reference evidence="2 3" key="1">
    <citation type="submission" date="2016-10" db="EMBL/GenBank/DDBJ databases">
        <authorList>
            <person name="de Groot N.N."/>
        </authorList>
    </citation>
    <scope>NUCLEOTIDE SEQUENCE [LARGE SCALE GENOMIC DNA]</scope>
    <source>
        <strain evidence="2 3">DSM 21633</strain>
    </source>
</reference>
<dbReference type="GO" id="GO:0016747">
    <property type="term" value="F:acyltransferase activity, transferring groups other than amino-acyl groups"/>
    <property type="evidence" value="ECO:0007669"/>
    <property type="project" value="InterPro"/>
</dbReference>
<gene>
    <name evidence="2" type="ORF">SAMN05216362_1072</name>
</gene>
<dbReference type="STRING" id="571933.SAMN05216362_1072"/>
<dbReference type="AlphaFoldDB" id="A0A1H9DFU1"/>
<evidence type="ECO:0000259" key="1">
    <source>
        <dbReference type="PROSITE" id="PS51186"/>
    </source>
</evidence>
<name>A0A1H9DFU1_9BACI</name>
<dbReference type="InterPro" id="IPR016181">
    <property type="entry name" value="Acyl_CoA_acyltransferase"/>
</dbReference>
<keyword evidence="3" id="KW-1185">Reference proteome</keyword>
<sequence length="168" mass="19748">MKIIETERLYLRELVLDDKEELSKVLSDSESMRHYPEPFSEEKVENWILWNIDSYQKYHHGLWAVILKDGDQFIGDCGITMQNIDNELLPEIGFHIIKDYWNNGYATEAALGCKQYAFDVLGYSKIFSYTTLDNIPSQRVARNIDMQTYKMFEKNGEKQIVQVAYNND</sequence>
<evidence type="ECO:0000313" key="3">
    <source>
        <dbReference type="Proteomes" id="UP000199427"/>
    </source>
</evidence>
<dbReference type="RefSeq" id="WP_091772978.1">
    <property type="nucleotide sequence ID" value="NZ_FOES01000007.1"/>
</dbReference>
<dbReference type="Pfam" id="PF13302">
    <property type="entry name" value="Acetyltransf_3"/>
    <property type="match status" value="1"/>
</dbReference>
<dbReference type="InterPro" id="IPR000182">
    <property type="entry name" value="GNAT_dom"/>
</dbReference>
<dbReference type="Proteomes" id="UP000199427">
    <property type="component" value="Unassembled WGS sequence"/>
</dbReference>
<accession>A0A1H9DFU1</accession>
<dbReference type="PANTHER" id="PTHR43792:SF1">
    <property type="entry name" value="N-ACETYLTRANSFERASE DOMAIN-CONTAINING PROTEIN"/>
    <property type="match status" value="1"/>
</dbReference>